<reference evidence="9" key="1">
    <citation type="submission" date="2015-11" db="EMBL/GenBank/DDBJ databases">
        <title>De novo transcriptome assembly of four potential Pierce s Disease insect vectors from Arizona vineyards.</title>
        <authorList>
            <person name="Tassone E.E."/>
        </authorList>
    </citation>
    <scope>NUCLEOTIDE SEQUENCE</scope>
</reference>
<feature type="domain" description="Brix" evidence="8">
    <location>
        <begin position="45"/>
        <end position="234"/>
    </location>
</feature>
<dbReference type="PANTHER" id="PTHR13634">
    <property type="entry name" value="RIBOSOME BIOGENESIS PROTEIN BRIX"/>
    <property type="match status" value="1"/>
</dbReference>
<accession>A0A1B6JRZ8</accession>
<keyword evidence="6" id="KW-0539">Nucleus</keyword>
<dbReference type="PANTHER" id="PTHR13634:SF0">
    <property type="entry name" value="RIBOSOME BIOGENESIS PROTEIN BRX1 HOMOLOG"/>
    <property type="match status" value="1"/>
</dbReference>
<evidence type="ECO:0000256" key="1">
    <source>
        <dbReference type="ARBA" id="ARBA00003439"/>
    </source>
</evidence>
<dbReference type="InterPro" id="IPR026532">
    <property type="entry name" value="BRX1"/>
</dbReference>
<dbReference type="GO" id="GO:0000027">
    <property type="term" value="P:ribosomal large subunit assembly"/>
    <property type="evidence" value="ECO:0007669"/>
    <property type="project" value="TreeGrafter"/>
</dbReference>
<feature type="region of interest" description="Disordered" evidence="7">
    <location>
        <begin position="341"/>
        <end position="369"/>
    </location>
</feature>
<feature type="compositionally biased region" description="Basic and acidic residues" evidence="7">
    <location>
        <begin position="9"/>
        <end position="23"/>
    </location>
</feature>
<organism evidence="9">
    <name type="scientific">Homalodisca liturata</name>
    <dbReference type="NCBI Taxonomy" id="320908"/>
    <lineage>
        <taxon>Eukaryota</taxon>
        <taxon>Metazoa</taxon>
        <taxon>Ecdysozoa</taxon>
        <taxon>Arthropoda</taxon>
        <taxon>Hexapoda</taxon>
        <taxon>Insecta</taxon>
        <taxon>Pterygota</taxon>
        <taxon>Neoptera</taxon>
        <taxon>Paraneoptera</taxon>
        <taxon>Hemiptera</taxon>
        <taxon>Auchenorrhyncha</taxon>
        <taxon>Membracoidea</taxon>
        <taxon>Cicadellidae</taxon>
        <taxon>Cicadellinae</taxon>
        <taxon>Proconiini</taxon>
        <taxon>Homalodisca</taxon>
    </lineage>
</organism>
<dbReference type="GO" id="GO:0005730">
    <property type="term" value="C:nucleolus"/>
    <property type="evidence" value="ECO:0007669"/>
    <property type="project" value="UniProtKB-SubCell"/>
</dbReference>
<comment type="subcellular location">
    <subcellularLocation>
        <location evidence="2">Nucleus</location>
        <location evidence="2">Nucleolus</location>
    </subcellularLocation>
</comment>
<evidence type="ECO:0000256" key="5">
    <source>
        <dbReference type="ARBA" id="ARBA00022517"/>
    </source>
</evidence>
<feature type="region of interest" description="Disordered" evidence="7">
    <location>
        <begin position="1"/>
        <end position="38"/>
    </location>
</feature>
<dbReference type="GO" id="GO:0019843">
    <property type="term" value="F:rRNA binding"/>
    <property type="evidence" value="ECO:0007669"/>
    <property type="project" value="InterPro"/>
</dbReference>
<dbReference type="PROSITE" id="PS50833">
    <property type="entry name" value="BRIX"/>
    <property type="match status" value="1"/>
</dbReference>
<sequence length="369" mass="42868">MKKGRSLKRKFESIPEEKEKEDLPPPPSRSSDDPIPKKTKWTNRTRVLVFATRGITHRDRHLMRDLRTMLPHSRDENKMERGENFLAVNEICSMKNCDKCILLESRHRSDLYMWISNIPSGPSARFLVESIYTMGELKLTGNCLKGSRPLLSFDENFDSNPHYALLKELFTQIFGTPAHHPKSQPFFDRVVTFSVLDNRIWFRNYQILTEDGALAEIGPRFVLNPIKIFENSFGGRTVWENPRYVTPAKYRQQLKLAASNKYVDRKQQKAAFIASRPKESYVSKPNDDIFEGNPLEKAKEISEKVKILKELNQQTLPKTKPFKKKTKKTIGVKVKSGIEPTKNILAKKQKNKKLNPRRISLQRNRKTKN</sequence>
<comment type="similarity">
    <text evidence="3">Belongs to the BRX1 family.</text>
</comment>
<feature type="compositionally biased region" description="Basic residues" evidence="7">
    <location>
        <begin position="345"/>
        <end position="356"/>
    </location>
</feature>
<evidence type="ECO:0000259" key="8">
    <source>
        <dbReference type="PROSITE" id="PS50833"/>
    </source>
</evidence>
<dbReference type="Pfam" id="PF04427">
    <property type="entry name" value="Brix"/>
    <property type="match status" value="1"/>
</dbReference>
<dbReference type="AlphaFoldDB" id="A0A1B6JRZ8"/>
<dbReference type="SMART" id="SM00879">
    <property type="entry name" value="Brix"/>
    <property type="match status" value="1"/>
</dbReference>
<evidence type="ECO:0000256" key="7">
    <source>
        <dbReference type="SAM" id="MobiDB-lite"/>
    </source>
</evidence>
<name>A0A1B6JRZ8_9HEMI</name>
<evidence type="ECO:0000256" key="4">
    <source>
        <dbReference type="ARBA" id="ARBA00020522"/>
    </source>
</evidence>
<dbReference type="InterPro" id="IPR007109">
    <property type="entry name" value="Brix"/>
</dbReference>
<evidence type="ECO:0000256" key="2">
    <source>
        <dbReference type="ARBA" id="ARBA00004604"/>
    </source>
</evidence>
<dbReference type="GO" id="GO:0006364">
    <property type="term" value="P:rRNA processing"/>
    <property type="evidence" value="ECO:0007669"/>
    <property type="project" value="InterPro"/>
</dbReference>
<gene>
    <name evidence="9" type="ORF">g.9565</name>
</gene>
<evidence type="ECO:0000313" key="9">
    <source>
        <dbReference type="EMBL" id="JAT01893.1"/>
    </source>
</evidence>
<comment type="function">
    <text evidence="1">Required for biogenesis of the 60S ribosomal subunit.</text>
</comment>
<evidence type="ECO:0000256" key="3">
    <source>
        <dbReference type="ARBA" id="ARBA00006369"/>
    </source>
</evidence>
<keyword evidence="5" id="KW-0690">Ribosome biogenesis</keyword>
<dbReference type="SUPFAM" id="SSF52954">
    <property type="entry name" value="Class II aaRS ABD-related"/>
    <property type="match status" value="1"/>
</dbReference>
<dbReference type="EMBL" id="GECU01005814">
    <property type="protein sequence ID" value="JAT01893.1"/>
    <property type="molecule type" value="Transcribed_RNA"/>
</dbReference>
<proteinExistence type="inferred from homology"/>
<evidence type="ECO:0000256" key="6">
    <source>
        <dbReference type="ARBA" id="ARBA00023242"/>
    </source>
</evidence>
<protein>
    <recommendedName>
        <fullName evidence="4">Ribosome biogenesis protein BRX1 homolog</fullName>
    </recommendedName>
</protein>